<keyword evidence="3" id="KW-1185">Reference proteome</keyword>
<dbReference type="Proteomes" id="UP000226092">
    <property type="component" value="Segment"/>
</dbReference>
<sequence>MSIKTIMDGIYSVRMLDLLRKPFRNWEAYKRGIIDEAGEFIKKPETVREKAAYTSFHAAIRSLKINLQKYGGESVSKSLAVKAGYDTLTESYGQSEYTIEMLYEEMIAGDSGGNVINIATGVKSGSVTDKGPSVMGKKKERRKIEVKAP</sequence>
<evidence type="ECO:0000313" key="2">
    <source>
        <dbReference type="EMBL" id="ASU00505.1"/>
    </source>
</evidence>
<evidence type="ECO:0000313" key="3">
    <source>
        <dbReference type="Proteomes" id="UP000226092"/>
    </source>
</evidence>
<protein>
    <submittedName>
        <fullName evidence="2">Uncharacterized protein</fullName>
    </submittedName>
</protein>
<dbReference type="GeneID" id="55604414"/>
<dbReference type="RefSeq" id="YP_009834347.1">
    <property type="nucleotide sequence ID" value="NC_048673.1"/>
</dbReference>
<accession>A0A223LEQ0</accession>
<reference evidence="2 3" key="1">
    <citation type="submission" date="2017-07" db="EMBL/GenBank/DDBJ databases">
        <title>In vitro design and evaluation of phage cocktails against multidrug-resistant Aeromonas salmonicida.</title>
        <authorList>
            <person name="Chen L."/>
            <person name="Yuan S."/>
            <person name="Ma Y."/>
        </authorList>
    </citation>
    <scope>NUCLEOTIDE SEQUENCE [LARGE SCALE GENOMIC DNA]</scope>
</reference>
<organism evidence="2 3">
    <name type="scientific">Aeromonas phage AS-zj</name>
    <dbReference type="NCBI Taxonomy" id="2024208"/>
    <lineage>
        <taxon>Viruses</taxon>
        <taxon>Duplodnaviria</taxon>
        <taxon>Heunggongvirae</taxon>
        <taxon>Uroviricota</taxon>
        <taxon>Caudoviricetes</taxon>
        <taxon>Pantevenvirales</taxon>
        <taxon>Straboviridae</taxon>
        <taxon>Emmerichvirinae</taxon>
        <taxon>Ceceduovirus</taxon>
        <taxon>Ceceduovirus aszj</taxon>
    </lineage>
</organism>
<feature type="region of interest" description="Disordered" evidence="1">
    <location>
        <begin position="128"/>
        <end position="149"/>
    </location>
</feature>
<evidence type="ECO:0000256" key="1">
    <source>
        <dbReference type="SAM" id="MobiDB-lite"/>
    </source>
</evidence>
<proteinExistence type="predicted"/>
<dbReference type="KEGG" id="vg:55604414"/>
<dbReference type="EMBL" id="MF448340">
    <property type="protein sequence ID" value="ASU00505.1"/>
    <property type="molecule type" value="Genomic_DNA"/>
</dbReference>
<name>A0A223LEQ0_9CAUD</name>